<dbReference type="EMBL" id="VYZN01000034">
    <property type="protein sequence ID" value="KAE9533509.1"/>
    <property type="molecule type" value="Genomic_DNA"/>
</dbReference>
<dbReference type="AlphaFoldDB" id="A0A6G0TIG0"/>
<comment type="caution">
    <text evidence="1">The sequence shown here is derived from an EMBL/GenBank/DDBJ whole genome shotgun (WGS) entry which is preliminary data.</text>
</comment>
<reference evidence="1 2" key="1">
    <citation type="submission" date="2019-08" db="EMBL/GenBank/DDBJ databases">
        <title>The genome of the soybean aphid Biotype 1, its phylome, world population structure and adaptation to the North American continent.</title>
        <authorList>
            <person name="Giordano R."/>
            <person name="Donthu R.K."/>
            <person name="Hernandez A.G."/>
            <person name="Wright C.L."/>
            <person name="Zimin A.V."/>
        </authorList>
    </citation>
    <scope>NUCLEOTIDE SEQUENCE [LARGE SCALE GENOMIC DNA]</scope>
    <source>
        <tissue evidence="1">Whole aphids</tissue>
    </source>
</reference>
<evidence type="ECO:0000313" key="2">
    <source>
        <dbReference type="Proteomes" id="UP000475862"/>
    </source>
</evidence>
<sequence length="238" mass="27348">MRFEFGRAVFFAWASNVACSRVGTPNCLFVRPKKERRHCSFRQRFHSVLHLKGVFPGNAGYTITVLLLNFNGCPTFCGDWTTSYSEGRIEINCGPLITLLILIKYFKISNYGCFKNEFSIFILKLYLCGVSPKNKECSLINKKRSFLNYSPLHAKIYFIFDTLLKYDYVNKYSRGGQTAYRHIDFCGLHLIVTLLQTHFFNMNLFGNIGQYKLTSDGSDEECGILFIFESSELLVSSL</sequence>
<protein>
    <submittedName>
        <fullName evidence="1">Uncharacterized protein</fullName>
    </submittedName>
</protein>
<organism evidence="1 2">
    <name type="scientific">Aphis glycines</name>
    <name type="common">Soybean aphid</name>
    <dbReference type="NCBI Taxonomy" id="307491"/>
    <lineage>
        <taxon>Eukaryota</taxon>
        <taxon>Metazoa</taxon>
        <taxon>Ecdysozoa</taxon>
        <taxon>Arthropoda</taxon>
        <taxon>Hexapoda</taxon>
        <taxon>Insecta</taxon>
        <taxon>Pterygota</taxon>
        <taxon>Neoptera</taxon>
        <taxon>Paraneoptera</taxon>
        <taxon>Hemiptera</taxon>
        <taxon>Sternorrhyncha</taxon>
        <taxon>Aphidomorpha</taxon>
        <taxon>Aphidoidea</taxon>
        <taxon>Aphididae</taxon>
        <taxon>Aphidini</taxon>
        <taxon>Aphis</taxon>
        <taxon>Aphis</taxon>
    </lineage>
</organism>
<name>A0A6G0TIG0_APHGL</name>
<evidence type="ECO:0000313" key="1">
    <source>
        <dbReference type="EMBL" id="KAE9533509.1"/>
    </source>
</evidence>
<keyword evidence="2" id="KW-1185">Reference proteome</keyword>
<accession>A0A6G0TIG0</accession>
<dbReference type="Proteomes" id="UP000475862">
    <property type="component" value="Unassembled WGS sequence"/>
</dbReference>
<proteinExistence type="predicted"/>
<gene>
    <name evidence="1" type="ORF">AGLY_009147</name>
</gene>